<comment type="cofactor">
    <cofactor evidence="1">
        <name>heme b</name>
        <dbReference type="ChEBI" id="CHEBI:60344"/>
    </cofactor>
</comment>
<comment type="subcellular location">
    <subcellularLocation>
        <location evidence="2">Membrane</location>
        <topology evidence="2">Multi-pass membrane protein</topology>
    </subcellularLocation>
</comment>
<evidence type="ECO:0000256" key="12">
    <source>
        <dbReference type="SAM" id="Phobius"/>
    </source>
</evidence>
<evidence type="ECO:0000259" key="13">
    <source>
        <dbReference type="PROSITE" id="PS50939"/>
    </source>
</evidence>
<comment type="function">
    <text evidence="11">Two-heme-containing cytochrome. Catalyzes ascorbate-dependent trans-membrane electron transfer by utilizing a concerted H(+)/e(-) transfer mechanism.</text>
</comment>
<keyword evidence="4" id="KW-0349">Heme</keyword>
<evidence type="ECO:0000256" key="2">
    <source>
        <dbReference type="ARBA" id="ARBA00004141"/>
    </source>
</evidence>
<evidence type="ECO:0000313" key="14">
    <source>
        <dbReference type="EMBL" id="JAT53152.1"/>
    </source>
</evidence>
<reference evidence="14" key="1">
    <citation type="submission" date="2015-07" db="EMBL/GenBank/DDBJ databases">
        <title>Transcriptome Assembly of Anthurium amnicola.</title>
        <authorList>
            <person name="Suzuki J."/>
        </authorList>
    </citation>
    <scope>NUCLEOTIDE SEQUENCE</scope>
</reference>
<feature type="domain" description="Cytochrome b561" evidence="13">
    <location>
        <begin position="34"/>
        <end position="233"/>
    </location>
</feature>
<dbReference type="Pfam" id="PF03188">
    <property type="entry name" value="Cytochrom_B561"/>
    <property type="match status" value="1"/>
</dbReference>
<dbReference type="AlphaFoldDB" id="A0A1D1YET0"/>
<dbReference type="Gene3D" id="1.20.120.1770">
    <property type="match status" value="1"/>
</dbReference>
<evidence type="ECO:0000256" key="10">
    <source>
        <dbReference type="ARBA" id="ARBA00023136"/>
    </source>
</evidence>
<feature type="transmembrane region" description="Helical" evidence="12">
    <location>
        <begin position="73"/>
        <end position="93"/>
    </location>
</feature>
<dbReference type="PANTHER" id="PTHR10106">
    <property type="entry name" value="CYTOCHROME B561-RELATED"/>
    <property type="match status" value="1"/>
</dbReference>
<keyword evidence="7" id="KW-0249">Electron transport</keyword>
<feature type="transmembrane region" description="Helical" evidence="12">
    <location>
        <begin position="174"/>
        <end position="192"/>
    </location>
</feature>
<keyword evidence="6" id="KW-0479">Metal-binding</keyword>
<keyword evidence="10 12" id="KW-0472">Membrane</keyword>
<evidence type="ECO:0000256" key="8">
    <source>
        <dbReference type="ARBA" id="ARBA00022989"/>
    </source>
</evidence>
<dbReference type="GO" id="GO:0016491">
    <property type="term" value="F:oxidoreductase activity"/>
    <property type="evidence" value="ECO:0007669"/>
    <property type="project" value="InterPro"/>
</dbReference>
<protein>
    <submittedName>
        <fullName evidence="14">Putative ascorbate-specific transmembrane electron transporter 1</fullName>
    </submittedName>
</protein>
<keyword evidence="8 12" id="KW-1133">Transmembrane helix</keyword>
<dbReference type="SMART" id="SM00665">
    <property type="entry name" value="B561"/>
    <property type="match status" value="1"/>
</dbReference>
<dbReference type="FunFam" id="1.20.120.1770:FF:000001">
    <property type="entry name" value="Cytochrome b reductase 1"/>
    <property type="match status" value="1"/>
</dbReference>
<evidence type="ECO:0000256" key="5">
    <source>
        <dbReference type="ARBA" id="ARBA00022692"/>
    </source>
</evidence>
<sequence length="238" mass="25962">VCARARAQTGEGRAAMAVKYGSSFRITAVPSAIAAQLLAAAAMALMLVWILHFRGGLALTSHDSERLFNAHPVLMLVGLILCGGEALMAYKIVPWKRKVQKFAHLSLHLAALLLGSLGLYAVFKSHREKGTRDMYSLHSWVGLGAICLYALQWLLGLFSFWWPRAEMPARANLVPWHGFAGVAIFLVAVCAAEMGLQERFNWLGLVRGKEALVVNLTGVATQLFAVAVVLTVILPRAW</sequence>
<feature type="transmembrane region" description="Helical" evidence="12">
    <location>
        <begin position="105"/>
        <end position="123"/>
    </location>
</feature>
<evidence type="ECO:0000256" key="1">
    <source>
        <dbReference type="ARBA" id="ARBA00001970"/>
    </source>
</evidence>
<dbReference type="InterPro" id="IPR006593">
    <property type="entry name" value="Cyt_b561/ferric_Rdtase_TM"/>
</dbReference>
<evidence type="ECO:0000256" key="11">
    <source>
        <dbReference type="ARBA" id="ARBA00053762"/>
    </source>
</evidence>
<keyword evidence="9" id="KW-0408">Iron</keyword>
<keyword evidence="5 12" id="KW-0812">Transmembrane</keyword>
<dbReference type="EMBL" id="GDJX01014784">
    <property type="protein sequence ID" value="JAT53152.1"/>
    <property type="molecule type" value="Transcribed_RNA"/>
</dbReference>
<dbReference type="InterPro" id="IPR043205">
    <property type="entry name" value="CYB561/CYBRD1-like"/>
</dbReference>
<feature type="transmembrane region" description="Helical" evidence="12">
    <location>
        <begin position="33"/>
        <end position="52"/>
    </location>
</feature>
<feature type="non-terminal residue" evidence="14">
    <location>
        <position position="1"/>
    </location>
</feature>
<dbReference type="GO" id="GO:0046872">
    <property type="term" value="F:metal ion binding"/>
    <property type="evidence" value="ECO:0007669"/>
    <property type="project" value="UniProtKB-KW"/>
</dbReference>
<name>A0A1D1YET0_9ARAE</name>
<evidence type="ECO:0000256" key="3">
    <source>
        <dbReference type="ARBA" id="ARBA00022448"/>
    </source>
</evidence>
<evidence type="ECO:0000256" key="6">
    <source>
        <dbReference type="ARBA" id="ARBA00022723"/>
    </source>
</evidence>
<organism evidence="14">
    <name type="scientific">Anthurium amnicola</name>
    <dbReference type="NCBI Taxonomy" id="1678845"/>
    <lineage>
        <taxon>Eukaryota</taxon>
        <taxon>Viridiplantae</taxon>
        <taxon>Streptophyta</taxon>
        <taxon>Embryophyta</taxon>
        <taxon>Tracheophyta</taxon>
        <taxon>Spermatophyta</taxon>
        <taxon>Magnoliopsida</taxon>
        <taxon>Liliopsida</taxon>
        <taxon>Araceae</taxon>
        <taxon>Pothoideae</taxon>
        <taxon>Potheae</taxon>
        <taxon>Anthurium</taxon>
    </lineage>
</organism>
<keyword evidence="3" id="KW-0813">Transport</keyword>
<gene>
    <name evidence="14" type="primary">Os02g0642300_0</name>
    <name evidence="14" type="ORF">g.55842</name>
</gene>
<dbReference type="GO" id="GO:0016020">
    <property type="term" value="C:membrane"/>
    <property type="evidence" value="ECO:0007669"/>
    <property type="project" value="UniProtKB-SubCell"/>
</dbReference>
<evidence type="ECO:0000256" key="4">
    <source>
        <dbReference type="ARBA" id="ARBA00022617"/>
    </source>
</evidence>
<feature type="transmembrane region" description="Helical" evidence="12">
    <location>
        <begin position="135"/>
        <end position="162"/>
    </location>
</feature>
<dbReference type="PROSITE" id="PS50939">
    <property type="entry name" value="CYTOCHROME_B561"/>
    <property type="match status" value="1"/>
</dbReference>
<dbReference type="PANTHER" id="PTHR10106:SF43">
    <property type="entry name" value="CYTOCHROME B561 FAMILY PROTEIN, EXPRESSED"/>
    <property type="match status" value="1"/>
</dbReference>
<accession>A0A1D1YET0</accession>
<proteinExistence type="predicted"/>
<feature type="transmembrane region" description="Helical" evidence="12">
    <location>
        <begin position="212"/>
        <end position="234"/>
    </location>
</feature>
<evidence type="ECO:0000256" key="9">
    <source>
        <dbReference type="ARBA" id="ARBA00023004"/>
    </source>
</evidence>
<evidence type="ECO:0000256" key="7">
    <source>
        <dbReference type="ARBA" id="ARBA00022982"/>
    </source>
</evidence>